<dbReference type="Proteomes" id="UP001066276">
    <property type="component" value="Chromosome 4_2"/>
</dbReference>
<organism evidence="2 3">
    <name type="scientific">Pleurodeles waltl</name>
    <name type="common">Iberian ribbed newt</name>
    <dbReference type="NCBI Taxonomy" id="8319"/>
    <lineage>
        <taxon>Eukaryota</taxon>
        <taxon>Metazoa</taxon>
        <taxon>Chordata</taxon>
        <taxon>Craniata</taxon>
        <taxon>Vertebrata</taxon>
        <taxon>Euteleostomi</taxon>
        <taxon>Amphibia</taxon>
        <taxon>Batrachia</taxon>
        <taxon>Caudata</taxon>
        <taxon>Salamandroidea</taxon>
        <taxon>Salamandridae</taxon>
        <taxon>Pleurodelinae</taxon>
        <taxon>Pleurodeles</taxon>
    </lineage>
</organism>
<proteinExistence type="predicted"/>
<feature type="region of interest" description="Disordered" evidence="1">
    <location>
        <begin position="1"/>
        <end position="22"/>
    </location>
</feature>
<sequence length="127" mass="15036">MSDLEQRVDSLERVHDNQDEEMEEHRCEILSLRDKTADLTYQLEDLENRSRRCNIRIKGVPLQVDVRRLKDYVLRLFHHVAPDLEEQDIILDRTHRAGRLAFSPGQPQDILTCLHYFWQKAAIMVAV</sequence>
<evidence type="ECO:0000256" key="1">
    <source>
        <dbReference type="SAM" id="MobiDB-lite"/>
    </source>
</evidence>
<accession>A0AAV7SG14</accession>
<protein>
    <submittedName>
        <fullName evidence="2">Uncharacterized protein</fullName>
    </submittedName>
</protein>
<dbReference type="Gene3D" id="3.30.70.1820">
    <property type="entry name" value="L1 transposable element, RRM domain"/>
    <property type="match status" value="1"/>
</dbReference>
<evidence type="ECO:0000313" key="2">
    <source>
        <dbReference type="EMBL" id="KAJ1163054.1"/>
    </source>
</evidence>
<comment type="caution">
    <text evidence="2">The sequence shown here is derived from an EMBL/GenBank/DDBJ whole genome shotgun (WGS) entry which is preliminary data.</text>
</comment>
<dbReference type="InterPro" id="IPR004244">
    <property type="entry name" value="Transposase_22"/>
</dbReference>
<evidence type="ECO:0000313" key="3">
    <source>
        <dbReference type="Proteomes" id="UP001066276"/>
    </source>
</evidence>
<name>A0AAV7SG14_PLEWA</name>
<dbReference type="EMBL" id="JANPWB010000008">
    <property type="protein sequence ID" value="KAJ1163054.1"/>
    <property type="molecule type" value="Genomic_DNA"/>
</dbReference>
<dbReference type="AlphaFoldDB" id="A0AAV7SG14"/>
<reference evidence="2" key="1">
    <citation type="journal article" date="2022" name="bioRxiv">
        <title>Sequencing and chromosome-scale assembly of the giantPleurodeles waltlgenome.</title>
        <authorList>
            <person name="Brown T."/>
            <person name="Elewa A."/>
            <person name="Iarovenko S."/>
            <person name="Subramanian E."/>
            <person name="Araus A.J."/>
            <person name="Petzold A."/>
            <person name="Susuki M."/>
            <person name="Suzuki K.-i.T."/>
            <person name="Hayashi T."/>
            <person name="Toyoda A."/>
            <person name="Oliveira C."/>
            <person name="Osipova E."/>
            <person name="Leigh N.D."/>
            <person name="Simon A."/>
            <person name="Yun M.H."/>
        </authorList>
    </citation>
    <scope>NUCLEOTIDE SEQUENCE</scope>
    <source>
        <strain evidence="2">20211129_DDA</strain>
        <tissue evidence="2">Liver</tissue>
    </source>
</reference>
<keyword evidence="3" id="KW-1185">Reference proteome</keyword>
<gene>
    <name evidence="2" type="ORF">NDU88_003517</name>
</gene>
<dbReference type="PANTHER" id="PTHR11505">
    <property type="entry name" value="L1 TRANSPOSABLE ELEMENT-RELATED"/>
    <property type="match status" value="1"/>
</dbReference>